<dbReference type="Proteomes" id="UP000008311">
    <property type="component" value="Unassembled WGS sequence"/>
</dbReference>
<dbReference type="InParanoid" id="B9TAQ2"/>
<organism evidence="2 3">
    <name type="scientific">Ricinus communis</name>
    <name type="common">Castor bean</name>
    <dbReference type="NCBI Taxonomy" id="3988"/>
    <lineage>
        <taxon>Eukaryota</taxon>
        <taxon>Viridiplantae</taxon>
        <taxon>Streptophyta</taxon>
        <taxon>Embryophyta</taxon>
        <taxon>Tracheophyta</taxon>
        <taxon>Spermatophyta</taxon>
        <taxon>Magnoliopsida</taxon>
        <taxon>eudicotyledons</taxon>
        <taxon>Gunneridae</taxon>
        <taxon>Pentapetalae</taxon>
        <taxon>rosids</taxon>
        <taxon>fabids</taxon>
        <taxon>Malpighiales</taxon>
        <taxon>Euphorbiaceae</taxon>
        <taxon>Acalyphoideae</taxon>
        <taxon>Acalypheae</taxon>
        <taxon>Ricinus</taxon>
    </lineage>
</organism>
<name>B9TAQ2_RICCO</name>
<dbReference type="EMBL" id="EQ975885">
    <property type="protein sequence ID" value="EEF27067.1"/>
    <property type="molecule type" value="Genomic_DNA"/>
</dbReference>
<keyword evidence="3" id="KW-1185">Reference proteome</keyword>
<feature type="region of interest" description="Disordered" evidence="1">
    <location>
        <begin position="39"/>
        <end position="98"/>
    </location>
</feature>
<sequence>MVRVRAPDLACGQDARDRPDESSRRARTVVARFHRHAVDRRASAHRRNSDAEEPLRAVGGHHRPDDVPRLGAVQAGHEGFRRAHRRGRECDPQGGEVPRHRCTIPRKRGASECRCRIQKAVADVH</sequence>
<evidence type="ECO:0000256" key="1">
    <source>
        <dbReference type="SAM" id="MobiDB-lite"/>
    </source>
</evidence>
<dbReference type="AlphaFoldDB" id="B9TAQ2"/>
<proteinExistence type="predicted"/>
<feature type="compositionally biased region" description="Basic and acidic residues" evidence="1">
    <location>
        <begin position="39"/>
        <end position="55"/>
    </location>
</feature>
<evidence type="ECO:0000313" key="2">
    <source>
        <dbReference type="EMBL" id="EEF27067.1"/>
    </source>
</evidence>
<protein>
    <submittedName>
        <fullName evidence="2">Uncharacterized protein</fullName>
    </submittedName>
</protein>
<gene>
    <name evidence="2" type="ORF">RCOM_0102690</name>
</gene>
<accession>B9TAQ2</accession>
<feature type="region of interest" description="Disordered" evidence="1">
    <location>
        <begin position="1"/>
        <end position="26"/>
    </location>
</feature>
<feature type="compositionally biased region" description="Basic and acidic residues" evidence="1">
    <location>
        <begin position="14"/>
        <end position="24"/>
    </location>
</feature>
<evidence type="ECO:0000313" key="3">
    <source>
        <dbReference type="Proteomes" id="UP000008311"/>
    </source>
</evidence>
<reference evidence="3" key="1">
    <citation type="journal article" date="2010" name="Nat. Biotechnol.">
        <title>Draft genome sequence of the oilseed species Ricinus communis.</title>
        <authorList>
            <person name="Chan A.P."/>
            <person name="Crabtree J."/>
            <person name="Zhao Q."/>
            <person name="Lorenzi H."/>
            <person name="Orvis J."/>
            <person name="Puiu D."/>
            <person name="Melake-Berhan A."/>
            <person name="Jones K.M."/>
            <person name="Redman J."/>
            <person name="Chen G."/>
            <person name="Cahoon E.B."/>
            <person name="Gedil M."/>
            <person name="Stanke M."/>
            <person name="Haas B.J."/>
            <person name="Wortman J.R."/>
            <person name="Fraser-Liggett C.M."/>
            <person name="Ravel J."/>
            <person name="Rabinowicz P.D."/>
        </authorList>
    </citation>
    <scope>NUCLEOTIDE SEQUENCE [LARGE SCALE GENOMIC DNA]</scope>
    <source>
        <strain evidence="3">cv. Hale</strain>
    </source>
</reference>